<gene>
    <name evidence="2" type="ORF">AB1Y20_007989</name>
</gene>
<evidence type="ECO:0000256" key="1">
    <source>
        <dbReference type="SAM" id="MobiDB-lite"/>
    </source>
</evidence>
<organism evidence="2 3">
    <name type="scientific">Prymnesium parvum</name>
    <name type="common">Toxic golden alga</name>
    <dbReference type="NCBI Taxonomy" id="97485"/>
    <lineage>
        <taxon>Eukaryota</taxon>
        <taxon>Haptista</taxon>
        <taxon>Haptophyta</taxon>
        <taxon>Prymnesiophyceae</taxon>
        <taxon>Prymnesiales</taxon>
        <taxon>Prymnesiaceae</taxon>
        <taxon>Prymnesium</taxon>
    </lineage>
</organism>
<name>A0AB34ISF5_PRYPA</name>
<evidence type="ECO:0000313" key="2">
    <source>
        <dbReference type="EMBL" id="KAL1507136.1"/>
    </source>
</evidence>
<sequence length="738" mass="76324">MSLPLPPGLVPLALHASESGLALLCAPCRLLLFSAAHRRLSLDVNLSAEQRLASECTCVQLSADATWLAWSDPSVGLCASPLLPVHLASQRGQPTPPPPFGAPRCAALHLAWHRLEAAAELQLLSAEPDGGVRLWHPERRDAAGDGALVHEAGGRVVQLDARRGWLLVSTHTRAVLVALPSSPGAGATLELPVGRASRDGSYGACFLGEELEAAGGVPGAVAIAARPGCRLWMVGADGRVLSTLKLQPRATEPSFGRLLPLGELGLLLSWGEGQLYLVEPLAVRVAVAAEVEAPLHAVACVGVAADDDGGRQLELLLLHGAPKRLSTLRLPCGGGAPFAAPPPPRGDAAECAANGAPDGGAPDGGAPFESAVPPSGAARVASRRRRVVREIGARGEARRAPALRSPCDPFAAPREASDPFAAPREASDPFAAPREACDPFAAPREAAGASGGARGGEAEAAADELLESSAPAWVEADGAATEVPAAGEEAAADAVHAEKAEEEAAASLRLVAEDVHARTAAAEEEEEEALLTWEQGVLRASAQLAADGAAAPSNDESYGRPARHDAPAAPPVADAPPARGAECEALDSPEAVLLALRAIWRKRRVLRWLQRAARPALAMAAVLLCQDHATLPAAVACVGGRLRLEQWLPLLALARAVDLAADHQRKSPTAPIAVASAILGGPGRARGWVTLQLLQGMLAHHEGPLCFALLQALPELIEALPVQGYFELFVQLGKGHNT</sequence>
<dbReference type="EMBL" id="JBGBPQ010000018">
    <property type="protein sequence ID" value="KAL1507136.1"/>
    <property type="molecule type" value="Genomic_DNA"/>
</dbReference>
<protein>
    <submittedName>
        <fullName evidence="2">Uncharacterized protein</fullName>
    </submittedName>
</protein>
<proteinExistence type="predicted"/>
<feature type="region of interest" description="Disordered" evidence="1">
    <location>
        <begin position="544"/>
        <end position="581"/>
    </location>
</feature>
<feature type="region of interest" description="Disordered" evidence="1">
    <location>
        <begin position="336"/>
        <end position="481"/>
    </location>
</feature>
<dbReference type="PANTHER" id="PTHR23287">
    <property type="entry name" value="RUBY-EYE2-LIKE PROTEIN"/>
    <property type="match status" value="1"/>
</dbReference>
<dbReference type="Proteomes" id="UP001515480">
    <property type="component" value="Unassembled WGS sequence"/>
</dbReference>
<reference evidence="2 3" key="1">
    <citation type="journal article" date="2024" name="Science">
        <title>Giant polyketide synthase enzymes in the biosynthesis of giant marine polyether toxins.</title>
        <authorList>
            <person name="Fallon T.R."/>
            <person name="Shende V.V."/>
            <person name="Wierzbicki I.H."/>
            <person name="Pendleton A.L."/>
            <person name="Watervoot N.F."/>
            <person name="Auber R.P."/>
            <person name="Gonzalez D.J."/>
            <person name="Wisecaver J.H."/>
            <person name="Moore B.S."/>
        </authorList>
    </citation>
    <scope>NUCLEOTIDE SEQUENCE [LARGE SCALE GENOMIC DNA]</scope>
    <source>
        <strain evidence="2 3">12B1</strain>
    </source>
</reference>
<dbReference type="PANTHER" id="PTHR23287:SF16">
    <property type="entry name" value="TECTONIN BETA-PROPELLER REPEAT-CONTAINING PROTEIN 2"/>
    <property type="match status" value="1"/>
</dbReference>
<feature type="compositionally biased region" description="Basic and acidic residues" evidence="1">
    <location>
        <begin position="388"/>
        <end position="399"/>
    </location>
</feature>
<keyword evidence="3" id="KW-1185">Reference proteome</keyword>
<evidence type="ECO:0000313" key="3">
    <source>
        <dbReference type="Proteomes" id="UP001515480"/>
    </source>
</evidence>
<comment type="caution">
    <text evidence="2">The sequence shown here is derived from an EMBL/GenBank/DDBJ whole genome shotgun (WGS) entry which is preliminary data.</text>
</comment>
<accession>A0AB34ISF5</accession>
<dbReference type="AlphaFoldDB" id="A0AB34ISF5"/>